<dbReference type="Proteomes" id="UP001177140">
    <property type="component" value="Unassembled WGS sequence"/>
</dbReference>
<dbReference type="InterPro" id="IPR043454">
    <property type="entry name" value="NPH3/RPT2-like"/>
</dbReference>
<gene>
    <name evidence="4" type="ORF">MKW94_014558</name>
</gene>
<dbReference type="InterPro" id="IPR027356">
    <property type="entry name" value="NPH3_dom"/>
</dbReference>
<keyword evidence="5" id="KW-1185">Reference proteome</keyword>
<evidence type="ECO:0000259" key="3">
    <source>
        <dbReference type="PROSITE" id="PS51649"/>
    </source>
</evidence>
<evidence type="ECO:0000256" key="1">
    <source>
        <dbReference type="ARBA" id="ARBA00022786"/>
    </source>
</evidence>
<evidence type="ECO:0000313" key="4">
    <source>
        <dbReference type="EMBL" id="MCL7037517.1"/>
    </source>
</evidence>
<dbReference type="PANTHER" id="PTHR32370">
    <property type="entry name" value="OS12G0117600 PROTEIN"/>
    <property type="match status" value="1"/>
</dbReference>
<dbReference type="PROSITE" id="PS51649">
    <property type="entry name" value="NPH3"/>
    <property type="match status" value="1"/>
</dbReference>
<dbReference type="EMBL" id="JAJJMA010179893">
    <property type="protein sequence ID" value="MCL7037517.1"/>
    <property type="molecule type" value="Genomic_DNA"/>
</dbReference>
<keyword evidence="1" id="KW-0833">Ubl conjugation pathway</keyword>
<evidence type="ECO:0000313" key="5">
    <source>
        <dbReference type="Proteomes" id="UP001177140"/>
    </source>
</evidence>
<protein>
    <recommendedName>
        <fullName evidence="3">NPH3 domain-containing protein</fullName>
    </recommendedName>
</protein>
<proteinExistence type="inferred from homology"/>
<accession>A0AA41V9B3</accession>
<comment type="caution">
    <text evidence="4">The sequence shown here is derived from an EMBL/GenBank/DDBJ whole genome shotgun (WGS) entry which is preliminary data.</text>
</comment>
<dbReference type="AlphaFoldDB" id="A0AA41V9B3"/>
<name>A0AA41V9B3_PAPNU</name>
<sequence length="154" mass="17668">MIFIELSTLMSRDLNKSERKQICRILDCKKLSAETCMHASLNELIPLRMVIPNNFKVFLGTHDEDSLERLPPVRNITIVKPMEEELSISGPTSPNSMISTLSMKLTEDEDQMDDVIVKNTNSKLNSFLSFRFIPARPKKMLSRLLSLNRITRSQ</sequence>
<comment type="similarity">
    <text evidence="2">Belongs to the NPH3 family.</text>
</comment>
<feature type="domain" description="NPH3" evidence="3">
    <location>
        <begin position="1"/>
        <end position="60"/>
    </location>
</feature>
<evidence type="ECO:0000256" key="2">
    <source>
        <dbReference type="PROSITE-ProRule" id="PRU00982"/>
    </source>
</evidence>
<reference evidence="4" key="1">
    <citation type="submission" date="2022-03" db="EMBL/GenBank/DDBJ databases">
        <title>A functionally conserved STORR gene fusion in Papaver species that diverged 16.8 million years ago.</title>
        <authorList>
            <person name="Catania T."/>
        </authorList>
    </citation>
    <scope>NUCLEOTIDE SEQUENCE</scope>
    <source>
        <strain evidence="4">S-191538</strain>
    </source>
</reference>
<organism evidence="4 5">
    <name type="scientific">Papaver nudicaule</name>
    <name type="common">Iceland poppy</name>
    <dbReference type="NCBI Taxonomy" id="74823"/>
    <lineage>
        <taxon>Eukaryota</taxon>
        <taxon>Viridiplantae</taxon>
        <taxon>Streptophyta</taxon>
        <taxon>Embryophyta</taxon>
        <taxon>Tracheophyta</taxon>
        <taxon>Spermatophyta</taxon>
        <taxon>Magnoliopsida</taxon>
        <taxon>Ranunculales</taxon>
        <taxon>Papaveraceae</taxon>
        <taxon>Papaveroideae</taxon>
        <taxon>Papaver</taxon>
    </lineage>
</organism>